<keyword evidence="5" id="KW-1185">Reference proteome</keyword>
<dbReference type="SUPFAM" id="SSF50978">
    <property type="entry name" value="WD40 repeat-like"/>
    <property type="match status" value="1"/>
</dbReference>
<dbReference type="CTD" id="128025"/>
<proteinExistence type="predicted"/>
<sequence length="1142" mass="128601">MGFEPKLRANRVNSACEKWQKYDENNPKKSSNLISKRMMQDDEDSPDIPDEATFKNSLKLFQRLVDRTVVQKREERIGLYVKDDEEMDYDKFYAAVLELFGTGVKTQDVKTFYRKISNNPDGRTEWCEIFGYYILEGDVLGSQLDEENMIFLVSKKQRITKAGVKRHDVIKCMVKIPQLDFVVTASQKGMLSIFSSQMRILTSTSIPDSSWITGCDYLSQLKRVVAVTERTIIIWDYKTQGTAMDNCFIIKPMEHCLLCVCAVQQPAELLVKDDVLLGDDGGYVNLFTMTSDDFGLKQSKSKKQKQIMVLDSKKFKNIKRKLHDDWVVKVKYFPALNCFGSCSLDSVHSLVLDDLKRLEDNMPVRDFSVPKGVNAFTYCGKANIVVTGGDDKVLRLWHPNINTKPVGKLLGHLFSITEIVTNEKDQHIISLCTAKIFRVWDIQTLSVLQVFHDSQGGPRETPIFAMIFDNNHGTLIAGSTVIDIYPLTRMIQDTKQVPQTHERSINVLVYNKVFHQVLTICSESIVKVWELETGQVIYQIKDAHGPSVEVTCAAIDKNGFHLATGACDGTVKTWDFGSGQELKILPLGKEIKDNEHWLMQMVYLKASGSKHVILILEYSGTIKIVQGNEGESFLSVTWELPEAVSLALQDNPLISLKLTLNTKKNNGFYPDVELLPDKEPVTSNPEIPCGIEVTCFDLLRVEGYNFLATASTNGVIMMWDFESATTRYIFKAGHAVQVEGPELLRINRLLFLYRSALSERQLSLSSTFSSDPQSDESHTQEEGSTVGIKLECDKNEHGGTTSVSGLGSGSLIMEDKAIPSSLLVAGSEKVEPKNIPILVVAHEDGRIYLWTIMGDLLREILPFTKHPPIAVTALCTGISAKMLFASNKEGHVIRWNVGSFLEDPLDANKHVKQQICWRAHSLKIVDLFFDEGKNLVVTGSIDSSVRLWNSHSGHYLGYFGQRRLFEISEPTDIILPCDVSEMPFTIKEDSKYMEKKQKFEYPLVLDRERWKTLTRSSLNLRKPGPYEVDQDFKFFKALASPKIHKQPLESFKPGNKETGAVFGAIPIYKVSSPQNLKTLPENQDGSMDNIRKRSKIMCSSPSRLSVRRGAKSSQTPLAVPSCPAAQSADTKNTKQNDMLQWT</sequence>
<evidence type="ECO:0000256" key="2">
    <source>
        <dbReference type="ARBA" id="ARBA00022737"/>
    </source>
</evidence>
<feature type="repeat" description="WD" evidence="3">
    <location>
        <begin position="498"/>
        <end position="539"/>
    </location>
</feature>
<dbReference type="InterPro" id="IPR051242">
    <property type="entry name" value="WD-EF-hand_domain"/>
</dbReference>
<evidence type="ECO:0000313" key="6">
    <source>
        <dbReference type="RefSeq" id="XP_020643114.2"/>
    </source>
</evidence>
<feature type="repeat" description="WD" evidence="3">
    <location>
        <begin position="917"/>
        <end position="958"/>
    </location>
</feature>
<dbReference type="InterPro" id="IPR036322">
    <property type="entry name" value="WD40_repeat_dom_sf"/>
</dbReference>
<dbReference type="InterPro" id="IPR015943">
    <property type="entry name" value="WD40/YVTN_repeat-like_dom_sf"/>
</dbReference>
<dbReference type="Proteomes" id="UP001652642">
    <property type="component" value="Chromosome 1"/>
</dbReference>
<dbReference type="PANTHER" id="PTHR44324:SF2">
    <property type="entry name" value="WD REPEAT-CONTAINING PROTEIN 64"/>
    <property type="match status" value="1"/>
</dbReference>
<feature type="compositionally biased region" description="Polar residues" evidence="4">
    <location>
        <begin position="1127"/>
        <end position="1142"/>
    </location>
</feature>
<gene>
    <name evidence="6" type="primary">WDR64</name>
</gene>
<name>A0A6J0TAI2_9SAUR</name>
<accession>A0A6J0TAI2</accession>
<protein>
    <submittedName>
        <fullName evidence="6">WD repeat-containing protein 64</fullName>
    </submittedName>
</protein>
<dbReference type="PANTHER" id="PTHR44324">
    <property type="entry name" value="WD40 REPEAT DOMAIN 95"/>
    <property type="match status" value="1"/>
</dbReference>
<dbReference type="PROSITE" id="PS00678">
    <property type="entry name" value="WD_REPEATS_1"/>
    <property type="match status" value="1"/>
</dbReference>
<evidence type="ECO:0000256" key="1">
    <source>
        <dbReference type="ARBA" id="ARBA00022574"/>
    </source>
</evidence>
<feature type="region of interest" description="Disordered" evidence="4">
    <location>
        <begin position="765"/>
        <end position="787"/>
    </location>
</feature>
<dbReference type="KEGG" id="pvt:110075846"/>
<evidence type="ECO:0000256" key="4">
    <source>
        <dbReference type="SAM" id="MobiDB-lite"/>
    </source>
</evidence>
<feature type="repeat" description="WD" evidence="3">
    <location>
        <begin position="543"/>
        <end position="584"/>
    </location>
</feature>
<dbReference type="OrthoDB" id="5980302at2759"/>
<evidence type="ECO:0000313" key="5">
    <source>
        <dbReference type="Proteomes" id="UP001652642"/>
    </source>
</evidence>
<keyword evidence="1 3" id="KW-0853">WD repeat</keyword>
<feature type="region of interest" description="Disordered" evidence="4">
    <location>
        <begin position="1101"/>
        <end position="1142"/>
    </location>
</feature>
<dbReference type="SUPFAM" id="SSF50998">
    <property type="entry name" value="Quinoprotein alcohol dehydrogenase-like"/>
    <property type="match status" value="1"/>
</dbReference>
<dbReference type="GeneID" id="110075846"/>
<reference evidence="6" key="2">
    <citation type="submission" date="2025-08" db="UniProtKB">
        <authorList>
            <consortium name="RefSeq"/>
        </authorList>
    </citation>
    <scope>IDENTIFICATION</scope>
</reference>
<reference evidence="5" key="1">
    <citation type="submission" date="2025-05" db="UniProtKB">
        <authorList>
            <consortium name="RefSeq"/>
        </authorList>
    </citation>
    <scope>NUCLEOTIDE SEQUENCE [LARGE SCALE GENOMIC DNA]</scope>
</reference>
<dbReference type="InParanoid" id="A0A6J0TAI2"/>
<dbReference type="PROSITE" id="PS50082">
    <property type="entry name" value="WD_REPEATS_2"/>
    <property type="match status" value="3"/>
</dbReference>
<keyword evidence="2" id="KW-0677">Repeat</keyword>
<dbReference type="InterPro" id="IPR019775">
    <property type="entry name" value="WD40_repeat_CS"/>
</dbReference>
<dbReference type="InterPro" id="IPR011047">
    <property type="entry name" value="Quinoprotein_ADH-like_sf"/>
</dbReference>
<dbReference type="SMART" id="SM00320">
    <property type="entry name" value="WD40"/>
    <property type="match status" value="9"/>
</dbReference>
<dbReference type="AlphaFoldDB" id="A0A6J0TAI2"/>
<dbReference type="PROSITE" id="PS50294">
    <property type="entry name" value="WD_REPEATS_REGION"/>
    <property type="match status" value="1"/>
</dbReference>
<dbReference type="InterPro" id="IPR001680">
    <property type="entry name" value="WD40_rpt"/>
</dbReference>
<feature type="region of interest" description="Disordered" evidence="4">
    <location>
        <begin position="20"/>
        <end position="48"/>
    </location>
</feature>
<dbReference type="Gene3D" id="2.130.10.10">
    <property type="entry name" value="YVTN repeat-like/Quinoprotein amine dehydrogenase"/>
    <property type="match status" value="3"/>
</dbReference>
<dbReference type="Pfam" id="PF00400">
    <property type="entry name" value="WD40"/>
    <property type="match status" value="3"/>
</dbReference>
<organism evidence="5 6">
    <name type="scientific">Pogona vitticeps</name>
    <name type="common">central bearded dragon</name>
    <dbReference type="NCBI Taxonomy" id="103695"/>
    <lineage>
        <taxon>Eukaryota</taxon>
        <taxon>Metazoa</taxon>
        <taxon>Chordata</taxon>
        <taxon>Craniata</taxon>
        <taxon>Vertebrata</taxon>
        <taxon>Euteleostomi</taxon>
        <taxon>Lepidosauria</taxon>
        <taxon>Squamata</taxon>
        <taxon>Bifurcata</taxon>
        <taxon>Unidentata</taxon>
        <taxon>Episquamata</taxon>
        <taxon>Toxicofera</taxon>
        <taxon>Iguania</taxon>
        <taxon>Acrodonta</taxon>
        <taxon>Agamidae</taxon>
        <taxon>Amphibolurinae</taxon>
        <taxon>Pogona</taxon>
    </lineage>
</organism>
<dbReference type="RefSeq" id="XP_020643114.2">
    <property type="nucleotide sequence ID" value="XM_020787455.2"/>
</dbReference>
<evidence type="ECO:0000256" key="3">
    <source>
        <dbReference type="PROSITE-ProRule" id="PRU00221"/>
    </source>
</evidence>